<feature type="region of interest" description="Disordered" evidence="1">
    <location>
        <begin position="17"/>
        <end position="156"/>
    </location>
</feature>
<reference evidence="2" key="1">
    <citation type="submission" date="2021-03" db="EMBL/GenBank/DDBJ databases">
        <authorList>
            <person name="Li Z."/>
            <person name="Yang C."/>
        </authorList>
    </citation>
    <scope>NUCLEOTIDE SEQUENCE</scope>
    <source>
        <strain evidence="2">Dzin_1.0</strain>
        <tissue evidence="2">Leaf</tissue>
    </source>
</reference>
<feature type="compositionally biased region" description="Basic and acidic residues" evidence="1">
    <location>
        <begin position="144"/>
        <end position="156"/>
    </location>
</feature>
<evidence type="ECO:0000313" key="3">
    <source>
        <dbReference type="Proteomes" id="UP001085076"/>
    </source>
</evidence>
<gene>
    <name evidence="2" type="ORF">J5N97_027778</name>
</gene>
<feature type="compositionally biased region" description="Basic and acidic residues" evidence="1">
    <location>
        <begin position="54"/>
        <end position="112"/>
    </location>
</feature>
<dbReference type="EMBL" id="JAGGNH010000009">
    <property type="protein sequence ID" value="KAJ0962656.1"/>
    <property type="molecule type" value="Genomic_DNA"/>
</dbReference>
<evidence type="ECO:0000313" key="2">
    <source>
        <dbReference type="EMBL" id="KAJ0962656.1"/>
    </source>
</evidence>
<comment type="caution">
    <text evidence="2">The sequence shown here is derived from an EMBL/GenBank/DDBJ whole genome shotgun (WGS) entry which is preliminary data.</text>
</comment>
<dbReference type="Proteomes" id="UP001085076">
    <property type="component" value="Miscellaneous, Linkage group lg09"/>
</dbReference>
<sequence>MCVKEFCFGICFGKIETEPDSRRGFNSLSFRRNSSKKSSGKQAPQEQEGLVNIGEKKEVNSVKEKTSGKQEAQEQHDQVDNGEKKEVYSVKEDLVSKEKEEKTSDQVEEHANKRPKLVQMESIAKRSLAFDRETLMQEPPQETSKGDDFEDIPHAP</sequence>
<organism evidence="2 3">
    <name type="scientific">Dioscorea zingiberensis</name>
    <dbReference type="NCBI Taxonomy" id="325984"/>
    <lineage>
        <taxon>Eukaryota</taxon>
        <taxon>Viridiplantae</taxon>
        <taxon>Streptophyta</taxon>
        <taxon>Embryophyta</taxon>
        <taxon>Tracheophyta</taxon>
        <taxon>Spermatophyta</taxon>
        <taxon>Magnoliopsida</taxon>
        <taxon>Liliopsida</taxon>
        <taxon>Dioscoreales</taxon>
        <taxon>Dioscoreaceae</taxon>
        <taxon>Dioscorea</taxon>
    </lineage>
</organism>
<reference evidence="2" key="2">
    <citation type="journal article" date="2022" name="Hortic Res">
        <title>The genome of Dioscorea zingiberensis sheds light on the biosynthesis, origin and evolution of the medicinally important diosgenin saponins.</title>
        <authorList>
            <person name="Li Y."/>
            <person name="Tan C."/>
            <person name="Li Z."/>
            <person name="Guo J."/>
            <person name="Li S."/>
            <person name="Chen X."/>
            <person name="Wang C."/>
            <person name="Dai X."/>
            <person name="Yang H."/>
            <person name="Song W."/>
            <person name="Hou L."/>
            <person name="Xu J."/>
            <person name="Tong Z."/>
            <person name="Xu A."/>
            <person name="Yuan X."/>
            <person name="Wang W."/>
            <person name="Yang Q."/>
            <person name="Chen L."/>
            <person name="Sun Z."/>
            <person name="Wang K."/>
            <person name="Pan B."/>
            <person name="Chen J."/>
            <person name="Bao Y."/>
            <person name="Liu F."/>
            <person name="Qi X."/>
            <person name="Gang D.R."/>
            <person name="Wen J."/>
            <person name="Li J."/>
        </authorList>
    </citation>
    <scope>NUCLEOTIDE SEQUENCE</scope>
    <source>
        <strain evidence="2">Dzin_1.0</strain>
    </source>
</reference>
<protein>
    <submittedName>
        <fullName evidence="2">Uncharacterized protein</fullName>
    </submittedName>
</protein>
<proteinExistence type="predicted"/>
<dbReference type="AlphaFoldDB" id="A0A9D5H4A7"/>
<accession>A0A9D5H4A7</accession>
<name>A0A9D5H4A7_9LILI</name>
<keyword evidence="3" id="KW-1185">Reference proteome</keyword>
<evidence type="ECO:0000256" key="1">
    <source>
        <dbReference type="SAM" id="MobiDB-lite"/>
    </source>
</evidence>